<organism evidence="8 9">
    <name type="scientific">Sphingomonas oleivorans</name>
    <dbReference type="NCBI Taxonomy" id="1735121"/>
    <lineage>
        <taxon>Bacteria</taxon>
        <taxon>Pseudomonadati</taxon>
        <taxon>Pseudomonadota</taxon>
        <taxon>Alphaproteobacteria</taxon>
        <taxon>Sphingomonadales</taxon>
        <taxon>Sphingomonadaceae</taxon>
        <taxon>Sphingomonas</taxon>
    </lineage>
</organism>
<evidence type="ECO:0000256" key="3">
    <source>
        <dbReference type="ARBA" id="ARBA00022475"/>
    </source>
</evidence>
<feature type="transmembrane region" description="Helical" evidence="7">
    <location>
        <begin position="6"/>
        <end position="23"/>
    </location>
</feature>
<dbReference type="AlphaFoldDB" id="A0A2T5G273"/>
<evidence type="ECO:0000256" key="4">
    <source>
        <dbReference type="ARBA" id="ARBA00022692"/>
    </source>
</evidence>
<evidence type="ECO:0000256" key="1">
    <source>
        <dbReference type="ARBA" id="ARBA00004651"/>
    </source>
</evidence>
<evidence type="ECO:0000256" key="6">
    <source>
        <dbReference type="ARBA" id="ARBA00023136"/>
    </source>
</evidence>
<dbReference type="PANTHER" id="PTHR33884:SF3">
    <property type="entry name" value="UPF0410 PROTEIN YMGE"/>
    <property type="match status" value="1"/>
</dbReference>
<feature type="transmembrane region" description="Helical" evidence="7">
    <location>
        <begin position="58"/>
        <end position="79"/>
    </location>
</feature>
<keyword evidence="3" id="KW-1003">Cell membrane</keyword>
<dbReference type="Pfam" id="PF04226">
    <property type="entry name" value="Transgly_assoc"/>
    <property type="match status" value="1"/>
</dbReference>
<evidence type="ECO:0000256" key="2">
    <source>
        <dbReference type="ARBA" id="ARBA00011006"/>
    </source>
</evidence>
<evidence type="ECO:0000313" key="8">
    <source>
        <dbReference type="EMBL" id="PTQ13242.1"/>
    </source>
</evidence>
<name>A0A2T5G273_9SPHN</name>
<keyword evidence="6 7" id="KW-0472">Membrane</keyword>
<dbReference type="GO" id="GO:0005886">
    <property type="term" value="C:plasma membrane"/>
    <property type="evidence" value="ECO:0007669"/>
    <property type="project" value="UniProtKB-SubCell"/>
</dbReference>
<comment type="caution">
    <text evidence="8">The sequence shown here is derived from an EMBL/GenBank/DDBJ whole genome shotgun (WGS) entry which is preliminary data.</text>
</comment>
<evidence type="ECO:0000256" key="7">
    <source>
        <dbReference type="SAM" id="Phobius"/>
    </source>
</evidence>
<keyword evidence="4 7" id="KW-0812">Transmembrane</keyword>
<comment type="subcellular location">
    <subcellularLocation>
        <location evidence="1">Cell membrane</location>
        <topology evidence="1">Multi-pass membrane protein</topology>
    </subcellularLocation>
</comment>
<evidence type="ECO:0000313" key="9">
    <source>
        <dbReference type="Proteomes" id="UP000244162"/>
    </source>
</evidence>
<dbReference type="EMBL" id="NWBU01000004">
    <property type="protein sequence ID" value="PTQ13242.1"/>
    <property type="molecule type" value="Genomic_DNA"/>
</dbReference>
<gene>
    <name evidence="8" type="ORF">CLG96_03740</name>
</gene>
<comment type="similarity">
    <text evidence="2">Belongs to the UPF0410 family.</text>
</comment>
<protein>
    <submittedName>
        <fullName evidence="8">GlsB/YeaQ/YmgE family stress response membrane protein</fullName>
    </submittedName>
</protein>
<feature type="transmembrane region" description="Helical" evidence="7">
    <location>
        <begin position="30"/>
        <end position="52"/>
    </location>
</feature>
<proteinExistence type="inferred from homology"/>
<keyword evidence="9" id="KW-1185">Reference proteome</keyword>
<dbReference type="PANTHER" id="PTHR33884">
    <property type="entry name" value="UPF0410 PROTEIN YMGE"/>
    <property type="match status" value="1"/>
</dbReference>
<keyword evidence="5 7" id="KW-1133">Transmembrane helix</keyword>
<sequence>MNEVGFFGAIIIGIFAGYIAEKVMKRDHGLLMNLVVGIGGALVGGFLARLLGIAFAGWIGSLVVSTIGAIILLWLVAWFRGRGGRAA</sequence>
<dbReference type="OrthoDB" id="9815411at2"/>
<dbReference type="Proteomes" id="UP000244162">
    <property type="component" value="Unassembled WGS sequence"/>
</dbReference>
<dbReference type="InterPro" id="IPR007341">
    <property type="entry name" value="Transgly_assoc"/>
</dbReference>
<accession>A0A2T5G273</accession>
<evidence type="ECO:0000256" key="5">
    <source>
        <dbReference type="ARBA" id="ARBA00022989"/>
    </source>
</evidence>
<reference evidence="8 9" key="1">
    <citation type="submission" date="2017-09" db="EMBL/GenBank/DDBJ databases">
        <title>Sphingomonas panjinensis sp.nov., isolated from oil-contaminated soil.</title>
        <authorList>
            <person name="Wang L."/>
            <person name="Chen L."/>
        </authorList>
    </citation>
    <scope>NUCLEOTIDE SEQUENCE [LARGE SCALE GENOMIC DNA]</scope>
    <source>
        <strain evidence="8 9">FW-11</strain>
    </source>
</reference>